<feature type="region of interest" description="Disordered" evidence="1">
    <location>
        <begin position="1"/>
        <end position="25"/>
    </location>
</feature>
<reference evidence="2 3" key="1">
    <citation type="submission" date="2024-09" db="EMBL/GenBank/DDBJ databases">
        <authorList>
            <person name="Sun Q."/>
            <person name="Mori K."/>
        </authorList>
    </citation>
    <scope>NUCLEOTIDE SEQUENCE [LARGE SCALE GENOMIC DNA]</scope>
    <source>
        <strain evidence="2 3">CCM 7759</strain>
    </source>
</reference>
<feature type="compositionally biased region" description="Basic and acidic residues" evidence="1">
    <location>
        <begin position="1"/>
        <end position="15"/>
    </location>
</feature>
<evidence type="ECO:0000256" key="1">
    <source>
        <dbReference type="SAM" id="MobiDB-lite"/>
    </source>
</evidence>
<protein>
    <submittedName>
        <fullName evidence="2">Uncharacterized protein</fullName>
    </submittedName>
</protein>
<keyword evidence="3" id="KW-1185">Reference proteome</keyword>
<proteinExistence type="predicted"/>
<name>A0ABV6DTN5_9BACL</name>
<sequence length="71" mass="7306">MLTNDRSDNRNRTEEVVTSLNADTGEALGSVRKDMAGASDGIVSNFSADTGDALGSVGMPGISQVESAETE</sequence>
<dbReference type="EMBL" id="JBHLWN010000107">
    <property type="protein sequence ID" value="MFC0216020.1"/>
    <property type="molecule type" value="Genomic_DNA"/>
</dbReference>
<feature type="region of interest" description="Disordered" evidence="1">
    <location>
        <begin position="52"/>
        <end position="71"/>
    </location>
</feature>
<organism evidence="2 3">
    <name type="scientific">Paenibacillus chartarius</name>
    <dbReference type="NCBI Taxonomy" id="747481"/>
    <lineage>
        <taxon>Bacteria</taxon>
        <taxon>Bacillati</taxon>
        <taxon>Bacillota</taxon>
        <taxon>Bacilli</taxon>
        <taxon>Bacillales</taxon>
        <taxon>Paenibacillaceae</taxon>
        <taxon>Paenibacillus</taxon>
    </lineage>
</organism>
<gene>
    <name evidence="2" type="ORF">ACFFK0_26830</name>
</gene>
<dbReference type="RefSeq" id="WP_377473773.1">
    <property type="nucleotide sequence ID" value="NZ_JBHLWN010000107.1"/>
</dbReference>
<dbReference type="Proteomes" id="UP001589776">
    <property type="component" value="Unassembled WGS sequence"/>
</dbReference>
<evidence type="ECO:0000313" key="2">
    <source>
        <dbReference type="EMBL" id="MFC0216020.1"/>
    </source>
</evidence>
<comment type="caution">
    <text evidence="2">The sequence shown here is derived from an EMBL/GenBank/DDBJ whole genome shotgun (WGS) entry which is preliminary data.</text>
</comment>
<evidence type="ECO:0000313" key="3">
    <source>
        <dbReference type="Proteomes" id="UP001589776"/>
    </source>
</evidence>
<accession>A0ABV6DTN5</accession>